<comment type="caution">
    <text evidence="1">The sequence shown here is derived from an EMBL/GenBank/DDBJ whole genome shotgun (WGS) entry which is preliminary data.</text>
</comment>
<keyword evidence="2" id="KW-1185">Reference proteome</keyword>
<sequence length="66" mass="7340">MTALQLEKLSRAYGQYLPSAGGPAIPNKIELAINERLDVLPLRGLLRLPTPETLKGEFHSRPFRLA</sequence>
<name>A0ACB7UCA7_DIOAL</name>
<proteinExistence type="predicted"/>
<protein>
    <submittedName>
        <fullName evidence="1">Uncharacterized protein</fullName>
    </submittedName>
</protein>
<evidence type="ECO:0000313" key="1">
    <source>
        <dbReference type="EMBL" id="KAH7657965.1"/>
    </source>
</evidence>
<organism evidence="1 2">
    <name type="scientific">Dioscorea alata</name>
    <name type="common">Purple yam</name>
    <dbReference type="NCBI Taxonomy" id="55571"/>
    <lineage>
        <taxon>Eukaryota</taxon>
        <taxon>Viridiplantae</taxon>
        <taxon>Streptophyta</taxon>
        <taxon>Embryophyta</taxon>
        <taxon>Tracheophyta</taxon>
        <taxon>Spermatophyta</taxon>
        <taxon>Magnoliopsida</taxon>
        <taxon>Liliopsida</taxon>
        <taxon>Dioscoreales</taxon>
        <taxon>Dioscoreaceae</taxon>
        <taxon>Dioscorea</taxon>
    </lineage>
</organism>
<dbReference type="EMBL" id="CM037027">
    <property type="protein sequence ID" value="KAH7657965.1"/>
    <property type="molecule type" value="Genomic_DNA"/>
</dbReference>
<evidence type="ECO:0000313" key="2">
    <source>
        <dbReference type="Proteomes" id="UP000827976"/>
    </source>
</evidence>
<gene>
    <name evidence="1" type="ORF">IHE45_17G054800</name>
</gene>
<dbReference type="Proteomes" id="UP000827976">
    <property type="component" value="Chromosome 17"/>
</dbReference>
<reference evidence="2" key="1">
    <citation type="journal article" date="2022" name="Nat. Commun.">
        <title>Chromosome evolution and the genetic basis of agronomically important traits in greater yam.</title>
        <authorList>
            <person name="Bredeson J.V."/>
            <person name="Lyons J.B."/>
            <person name="Oniyinde I.O."/>
            <person name="Okereke N.R."/>
            <person name="Kolade O."/>
            <person name="Nnabue I."/>
            <person name="Nwadili C.O."/>
            <person name="Hribova E."/>
            <person name="Parker M."/>
            <person name="Nwogha J."/>
            <person name="Shu S."/>
            <person name="Carlson J."/>
            <person name="Kariba R."/>
            <person name="Muthemba S."/>
            <person name="Knop K."/>
            <person name="Barton G.J."/>
            <person name="Sherwood A.V."/>
            <person name="Lopez-Montes A."/>
            <person name="Asiedu R."/>
            <person name="Jamnadass R."/>
            <person name="Muchugi A."/>
            <person name="Goodstein D."/>
            <person name="Egesi C.N."/>
            <person name="Featherston J."/>
            <person name="Asfaw A."/>
            <person name="Simpson G.G."/>
            <person name="Dolezel J."/>
            <person name="Hendre P.S."/>
            <person name="Van Deynze A."/>
            <person name="Kumar P.L."/>
            <person name="Obidiegwu J.E."/>
            <person name="Bhattacharjee R."/>
            <person name="Rokhsar D.S."/>
        </authorList>
    </citation>
    <scope>NUCLEOTIDE SEQUENCE [LARGE SCALE GENOMIC DNA]</scope>
    <source>
        <strain evidence="2">cv. TDa95/00328</strain>
    </source>
</reference>
<accession>A0ACB7UCA7</accession>